<evidence type="ECO:0008006" key="4">
    <source>
        <dbReference type="Google" id="ProtNLM"/>
    </source>
</evidence>
<feature type="compositionally biased region" description="Polar residues" evidence="1">
    <location>
        <begin position="479"/>
        <end position="490"/>
    </location>
</feature>
<evidence type="ECO:0000313" key="3">
    <source>
        <dbReference type="Proteomes" id="UP000184330"/>
    </source>
</evidence>
<evidence type="ECO:0000313" key="2">
    <source>
        <dbReference type="EMBL" id="CZR68436.1"/>
    </source>
</evidence>
<gene>
    <name evidence="2" type="ORF">PAC_18335</name>
</gene>
<feature type="compositionally biased region" description="Polar residues" evidence="1">
    <location>
        <begin position="14"/>
        <end position="81"/>
    </location>
</feature>
<feature type="compositionally biased region" description="Basic and acidic residues" evidence="1">
    <location>
        <begin position="420"/>
        <end position="432"/>
    </location>
</feature>
<feature type="compositionally biased region" description="Polar residues" evidence="1">
    <location>
        <begin position="327"/>
        <end position="370"/>
    </location>
</feature>
<feature type="region of interest" description="Disordered" evidence="1">
    <location>
        <begin position="1"/>
        <end position="86"/>
    </location>
</feature>
<dbReference type="EMBL" id="FJOG01000055">
    <property type="protein sequence ID" value="CZR68436.1"/>
    <property type="molecule type" value="Genomic_DNA"/>
</dbReference>
<name>A0A1L7XTT1_9HELO</name>
<reference evidence="2 3" key="1">
    <citation type="submission" date="2016-03" db="EMBL/GenBank/DDBJ databases">
        <authorList>
            <person name="Ploux O."/>
        </authorList>
    </citation>
    <scope>NUCLEOTIDE SEQUENCE [LARGE SCALE GENOMIC DNA]</scope>
    <source>
        <strain evidence="2 3">UAMH 11012</strain>
    </source>
</reference>
<dbReference type="AlphaFoldDB" id="A0A1L7XTT1"/>
<feature type="compositionally biased region" description="Basic and acidic residues" evidence="1">
    <location>
        <begin position="403"/>
        <end position="413"/>
    </location>
</feature>
<organism evidence="2 3">
    <name type="scientific">Phialocephala subalpina</name>
    <dbReference type="NCBI Taxonomy" id="576137"/>
    <lineage>
        <taxon>Eukaryota</taxon>
        <taxon>Fungi</taxon>
        <taxon>Dikarya</taxon>
        <taxon>Ascomycota</taxon>
        <taxon>Pezizomycotina</taxon>
        <taxon>Leotiomycetes</taxon>
        <taxon>Helotiales</taxon>
        <taxon>Mollisiaceae</taxon>
        <taxon>Phialocephala</taxon>
        <taxon>Phialocephala fortinii species complex</taxon>
    </lineage>
</organism>
<evidence type="ECO:0000256" key="1">
    <source>
        <dbReference type="SAM" id="MobiDB-lite"/>
    </source>
</evidence>
<protein>
    <recommendedName>
        <fullName evidence="4">TeaA receptor TeaR</fullName>
    </recommendedName>
</protein>
<sequence length="523" mass="56872">MAAVSAPQAPTALTPPSSSHGGQNSWNYSVPARTETSPQKTNEVNKPPSSHLNGNPLSHSNSRTNLSQRSNTYNPTQSTDSGYLAPARVNALNRKDSSISETGSAPDSLLDLYGTNRSGLNSIDYGDRKIMNGDAYDDEDDPEHSRWIHRDKLARIESQELQAAGIILPRARAPSKSSRREQSRDQQGNGVRSEQAQKRQRVGSIPTEEEEAPENNAWDLRTPEEVADDEGDMFRDVSGGVKGVSRIPVLKTSPLPIPLQHLERDTPMKRKLSGGNIGEDDSITYPKSRGRSQSIKVLEDANATPTPAKRLGSENSPTKKTPRKASTPGTRGPSGQQRSKTRSGQARDASGNQRPTTRSGELGKSNSISKSPEGDPPWLASMYKPDPRLPPDQQLLPTVARRLQQEQWEKEGKFGNVYDRSFRPLNDDEYPRSPEPPIQPSETQEKQPEEEHGAEWPLRGAKSPALSTGRPGTAGGQGSYSTMPKITGSPQGVGPIQSPKPPIRVPDPPEDTKKGGCGCCVIM</sequence>
<dbReference type="OrthoDB" id="418495at2759"/>
<dbReference type="STRING" id="576137.A0A1L7XTT1"/>
<feature type="region of interest" description="Disordered" evidence="1">
    <location>
        <begin position="165"/>
        <end position="518"/>
    </location>
</feature>
<feature type="compositionally biased region" description="Basic and acidic residues" evidence="1">
    <location>
        <begin position="443"/>
        <end position="454"/>
    </location>
</feature>
<feature type="compositionally biased region" description="Polar residues" evidence="1">
    <location>
        <begin position="185"/>
        <end position="194"/>
    </location>
</feature>
<accession>A0A1L7XTT1</accession>
<keyword evidence="3" id="KW-1185">Reference proteome</keyword>
<dbReference type="Proteomes" id="UP000184330">
    <property type="component" value="Unassembled WGS sequence"/>
</dbReference>
<proteinExistence type="predicted"/>